<dbReference type="GO" id="GO:0009330">
    <property type="term" value="C:DNA topoisomerase type II (double strand cut, ATP-hydrolyzing) complex"/>
    <property type="evidence" value="ECO:0007669"/>
    <property type="project" value="InterPro"/>
</dbReference>
<dbReference type="Proteomes" id="UP000198406">
    <property type="component" value="Unassembled WGS sequence"/>
</dbReference>
<keyword evidence="3" id="KW-1185">Reference proteome</keyword>
<dbReference type="GO" id="GO:0042023">
    <property type="term" value="P:DNA endoreduplication"/>
    <property type="evidence" value="ECO:0007669"/>
    <property type="project" value="InterPro"/>
</dbReference>
<name>A0A1Z5KG92_FISSO</name>
<dbReference type="AlphaFoldDB" id="A0A1Z5KG92"/>
<dbReference type="InParanoid" id="A0A1Z5KG92"/>
<dbReference type="PANTHER" id="PTHR34810">
    <property type="entry name" value="DNA-BINDING PROTEIN BIN4"/>
    <property type="match status" value="1"/>
</dbReference>
<dbReference type="OrthoDB" id="47440at2759"/>
<protein>
    <submittedName>
        <fullName evidence="2">Uncharacterized protein</fullName>
    </submittedName>
</protein>
<evidence type="ECO:0000313" key="2">
    <source>
        <dbReference type="EMBL" id="GAX25237.1"/>
    </source>
</evidence>
<comment type="caution">
    <text evidence="2">The sequence shown here is derived from an EMBL/GenBank/DDBJ whole genome shotgun (WGS) entry which is preliminary data.</text>
</comment>
<evidence type="ECO:0000313" key="3">
    <source>
        <dbReference type="Proteomes" id="UP000198406"/>
    </source>
</evidence>
<dbReference type="EMBL" id="BDSP01000223">
    <property type="protein sequence ID" value="GAX25237.1"/>
    <property type="molecule type" value="Genomic_DNA"/>
</dbReference>
<dbReference type="GO" id="GO:0003690">
    <property type="term" value="F:double-stranded DNA binding"/>
    <property type="evidence" value="ECO:0007669"/>
    <property type="project" value="InterPro"/>
</dbReference>
<dbReference type="InterPro" id="IPR033246">
    <property type="entry name" value="BIN4"/>
</dbReference>
<sequence length="181" mass="19510">MAEQNNSDEDQMKILFPTGIGQSSGECTVLVQINPEDASTLDFTGATGAIGRLEADDTGVSFDFKGVQYKGRFFPTATTMVLSVVNGKENYLKIDGIADDFCYLEKTGDALKGFDAQAVGNLSGYDVQDEDVNRYISSSGNHEGAPLPPVQKSEVPKSQAKRSITKKSNTGSAHKKMKRKS</sequence>
<organism evidence="2 3">
    <name type="scientific">Fistulifera solaris</name>
    <name type="common">Oleaginous diatom</name>
    <dbReference type="NCBI Taxonomy" id="1519565"/>
    <lineage>
        <taxon>Eukaryota</taxon>
        <taxon>Sar</taxon>
        <taxon>Stramenopiles</taxon>
        <taxon>Ochrophyta</taxon>
        <taxon>Bacillariophyta</taxon>
        <taxon>Bacillariophyceae</taxon>
        <taxon>Bacillariophycidae</taxon>
        <taxon>Naviculales</taxon>
        <taxon>Naviculaceae</taxon>
        <taxon>Fistulifera</taxon>
    </lineage>
</organism>
<gene>
    <name evidence="2" type="ORF">FisN_5Lh319</name>
</gene>
<reference evidence="2 3" key="1">
    <citation type="journal article" date="2015" name="Plant Cell">
        <title>Oil accumulation by the oleaginous diatom Fistulifera solaris as revealed by the genome and transcriptome.</title>
        <authorList>
            <person name="Tanaka T."/>
            <person name="Maeda Y."/>
            <person name="Veluchamy A."/>
            <person name="Tanaka M."/>
            <person name="Abida H."/>
            <person name="Marechal E."/>
            <person name="Bowler C."/>
            <person name="Muto M."/>
            <person name="Sunaga Y."/>
            <person name="Tanaka M."/>
            <person name="Yoshino T."/>
            <person name="Taniguchi T."/>
            <person name="Fukuda Y."/>
            <person name="Nemoto M."/>
            <person name="Matsumoto M."/>
            <person name="Wong P.S."/>
            <person name="Aburatani S."/>
            <person name="Fujibuchi W."/>
        </authorList>
    </citation>
    <scope>NUCLEOTIDE SEQUENCE [LARGE SCALE GENOMIC DNA]</scope>
    <source>
        <strain evidence="2 3">JPCC DA0580</strain>
    </source>
</reference>
<dbReference type="PANTHER" id="PTHR34810:SF1">
    <property type="entry name" value="DNA-BINDING PROTEIN BIN4"/>
    <property type="match status" value="1"/>
</dbReference>
<accession>A0A1Z5KG92</accession>
<feature type="region of interest" description="Disordered" evidence="1">
    <location>
        <begin position="135"/>
        <end position="181"/>
    </location>
</feature>
<proteinExistence type="predicted"/>
<evidence type="ECO:0000256" key="1">
    <source>
        <dbReference type="SAM" id="MobiDB-lite"/>
    </source>
</evidence>